<proteinExistence type="predicted"/>
<evidence type="ECO:0000313" key="3">
    <source>
        <dbReference type="Proteomes" id="UP000614047"/>
    </source>
</evidence>
<reference evidence="2" key="1">
    <citation type="submission" date="2020-11" db="EMBL/GenBank/DDBJ databases">
        <title>Sequencing the genomes of 1000 actinobacteria strains.</title>
        <authorList>
            <person name="Klenk H.-P."/>
        </authorList>
    </citation>
    <scope>NUCLEOTIDE SEQUENCE</scope>
    <source>
        <strain evidence="2">DSM 43175</strain>
    </source>
</reference>
<feature type="transmembrane region" description="Helical" evidence="1">
    <location>
        <begin position="67"/>
        <end position="87"/>
    </location>
</feature>
<name>A0A931DHJ7_9ACTN</name>
<keyword evidence="1" id="KW-1133">Transmembrane helix</keyword>
<dbReference type="RefSeq" id="WP_197012686.1">
    <property type="nucleotide sequence ID" value="NZ_BAABES010000021.1"/>
</dbReference>
<gene>
    <name evidence="2" type="ORF">IW256_004303</name>
</gene>
<keyword evidence="1" id="KW-0812">Transmembrane</keyword>
<sequence>MTTPRLPRDDLAAALAARRELGPDYDDAFVETLAARIEATLAARAAAPAGGRLPAGTLRSRSERNSALALAIVSLVAAIPLSAIGAVNAGVPGLVITWAAIVLVNLIHGLRSR</sequence>
<dbReference type="AlphaFoldDB" id="A0A931DHJ7"/>
<keyword evidence="3" id="KW-1185">Reference proteome</keyword>
<dbReference type="Proteomes" id="UP000614047">
    <property type="component" value="Unassembled WGS sequence"/>
</dbReference>
<evidence type="ECO:0000256" key="1">
    <source>
        <dbReference type="SAM" id="Phobius"/>
    </source>
</evidence>
<keyword evidence="1" id="KW-0472">Membrane</keyword>
<evidence type="ECO:0000313" key="2">
    <source>
        <dbReference type="EMBL" id="MBG6090190.1"/>
    </source>
</evidence>
<organism evidence="2 3">
    <name type="scientific">Actinomadura viridis</name>
    <dbReference type="NCBI Taxonomy" id="58110"/>
    <lineage>
        <taxon>Bacteria</taxon>
        <taxon>Bacillati</taxon>
        <taxon>Actinomycetota</taxon>
        <taxon>Actinomycetes</taxon>
        <taxon>Streptosporangiales</taxon>
        <taxon>Thermomonosporaceae</taxon>
        <taxon>Actinomadura</taxon>
    </lineage>
</organism>
<comment type="caution">
    <text evidence="2">The sequence shown here is derived from an EMBL/GenBank/DDBJ whole genome shotgun (WGS) entry which is preliminary data.</text>
</comment>
<dbReference type="EMBL" id="JADOUA010000001">
    <property type="protein sequence ID" value="MBG6090190.1"/>
    <property type="molecule type" value="Genomic_DNA"/>
</dbReference>
<accession>A0A931DHJ7</accession>
<protein>
    <submittedName>
        <fullName evidence="2">Uncharacterized protein</fullName>
    </submittedName>
</protein>
<feature type="transmembrane region" description="Helical" evidence="1">
    <location>
        <begin position="93"/>
        <end position="110"/>
    </location>
</feature>